<reference evidence="7 8" key="1">
    <citation type="submission" date="2024-05" db="EMBL/GenBank/DDBJ databases">
        <title>A draft genome resource for the thread blight pathogen Marasmius tenuissimus strain MS-2.</title>
        <authorList>
            <person name="Yulfo-Soto G.E."/>
            <person name="Baruah I.K."/>
            <person name="Amoako-Attah I."/>
            <person name="Bukari Y."/>
            <person name="Meinhardt L.W."/>
            <person name="Bailey B.A."/>
            <person name="Cohen S.P."/>
        </authorList>
    </citation>
    <scope>NUCLEOTIDE SEQUENCE [LARGE SCALE GENOMIC DNA]</scope>
    <source>
        <strain evidence="7 8">MS-2</strain>
    </source>
</reference>
<dbReference type="EMBL" id="JBBXMP010000183">
    <property type="protein sequence ID" value="KAL0060269.1"/>
    <property type="molecule type" value="Genomic_DNA"/>
</dbReference>
<keyword evidence="2" id="KW-0813">Transport</keyword>
<dbReference type="Gene3D" id="1.20.1250.20">
    <property type="entry name" value="MFS general substrate transporter like domains"/>
    <property type="match status" value="1"/>
</dbReference>
<dbReference type="PANTHER" id="PTHR23511:SF5">
    <property type="entry name" value="MAJOR FACILITATOR-TYPE TRANSPORTER HXNZ-RELATED"/>
    <property type="match status" value="1"/>
</dbReference>
<organism evidence="7 8">
    <name type="scientific">Marasmius tenuissimus</name>
    <dbReference type="NCBI Taxonomy" id="585030"/>
    <lineage>
        <taxon>Eukaryota</taxon>
        <taxon>Fungi</taxon>
        <taxon>Dikarya</taxon>
        <taxon>Basidiomycota</taxon>
        <taxon>Agaricomycotina</taxon>
        <taxon>Agaricomycetes</taxon>
        <taxon>Agaricomycetidae</taxon>
        <taxon>Agaricales</taxon>
        <taxon>Marasmiineae</taxon>
        <taxon>Marasmiaceae</taxon>
        <taxon>Marasmius</taxon>
    </lineage>
</organism>
<evidence type="ECO:0000256" key="1">
    <source>
        <dbReference type="ARBA" id="ARBA00004141"/>
    </source>
</evidence>
<sequence>MFRSHVTPLFSTRRLAINTSITIVLWGLIGLAYPLFNGFITLYLSTQVASAPPSTYRTYRDYSIISVLGVPGSVVACLVVDYTRKNPNKFAMGGRKLTMAISTGLTGIFLFLFTTSKTQEAVLGYSLASGFTE</sequence>
<accession>A0ABR2ZH50</accession>
<evidence type="ECO:0000313" key="8">
    <source>
        <dbReference type="Proteomes" id="UP001437256"/>
    </source>
</evidence>
<feature type="transmembrane region" description="Helical" evidence="6">
    <location>
        <begin position="94"/>
        <end position="113"/>
    </location>
</feature>
<feature type="transmembrane region" description="Helical" evidence="6">
    <location>
        <begin position="21"/>
        <end position="44"/>
    </location>
</feature>
<protein>
    <submittedName>
        <fullName evidence="7">Uncharacterized protein</fullName>
    </submittedName>
</protein>
<keyword evidence="4 6" id="KW-1133">Transmembrane helix</keyword>
<name>A0ABR2ZH50_9AGAR</name>
<keyword evidence="5 6" id="KW-0472">Membrane</keyword>
<comment type="subcellular location">
    <subcellularLocation>
        <location evidence="1">Membrane</location>
        <topology evidence="1">Multi-pass membrane protein</topology>
    </subcellularLocation>
</comment>
<evidence type="ECO:0000313" key="7">
    <source>
        <dbReference type="EMBL" id="KAL0060269.1"/>
    </source>
</evidence>
<gene>
    <name evidence="7" type="ORF">AAF712_012932</name>
</gene>
<keyword evidence="8" id="KW-1185">Reference proteome</keyword>
<evidence type="ECO:0000256" key="5">
    <source>
        <dbReference type="ARBA" id="ARBA00023136"/>
    </source>
</evidence>
<evidence type="ECO:0000256" key="6">
    <source>
        <dbReference type="SAM" id="Phobius"/>
    </source>
</evidence>
<evidence type="ECO:0000256" key="3">
    <source>
        <dbReference type="ARBA" id="ARBA00022692"/>
    </source>
</evidence>
<dbReference type="SUPFAM" id="SSF103473">
    <property type="entry name" value="MFS general substrate transporter"/>
    <property type="match status" value="1"/>
</dbReference>
<evidence type="ECO:0000256" key="2">
    <source>
        <dbReference type="ARBA" id="ARBA00022448"/>
    </source>
</evidence>
<dbReference type="PANTHER" id="PTHR23511">
    <property type="entry name" value="SYNAPTIC VESICLE GLYCOPROTEIN 2"/>
    <property type="match status" value="1"/>
</dbReference>
<keyword evidence="3 6" id="KW-0812">Transmembrane</keyword>
<comment type="caution">
    <text evidence="7">The sequence shown here is derived from an EMBL/GenBank/DDBJ whole genome shotgun (WGS) entry which is preliminary data.</text>
</comment>
<proteinExistence type="predicted"/>
<feature type="transmembrane region" description="Helical" evidence="6">
    <location>
        <begin position="64"/>
        <end position="82"/>
    </location>
</feature>
<evidence type="ECO:0000256" key="4">
    <source>
        <dbReference type="ARBA" id="ARBA00022989"/>
    </source>
</evidence>
<dbReference type="InterPro" id="IPR036259">
    <property type="entry name" value="MFS_trans_sf"/>
</dbReference>
<dbReference type="Proteomes" id="UP001437256">
    <property type="component" value="Unassembled WGS sequence"/>
</dbReference>